<keyword evidence="6" id="KW-1185">Reference proteome</keyword>
<feature type="domain" description="Fe2OG dioxygenase" evidence="4">
    <location>
        <begin position="153"/>
        <end position="255"/>
    </location>
</feature>
<evidence type="ECO:0000256" key="2">
    <source>
        <dbReference type="RuleBase" id="RU003682"/>
    </source>
</evidence>
<dbReference type="PANTHER" id="PTHR47990">
    <property type="entry name" value="2-OXOGLUTARATE (2OG) AND FE(II)-DEPENDENT OXYGENASE SUPERFAMILY PROTEIN-RELATED"/>
    <property type="match status" value="1"/>
</dbReference>
<dbReference type="SUPFAM" id="SSF51197">
    <property type="entry name" value="Clavaminate synthase-like"/>
    <property type="match status" value="1"/>
</dbReference>
<accession>A0AAV9QHH1</accession>
<feature type="region of interest" description="Disordered" evidence="3">
    <location>
        <begin position="298"/>
        <end position="322"/>
    </location>
</feature>
<dbReference type="InterPro" id="IPR027443">
    <property type="entry name" value="IPNS-like_sf"/>
</dbReference>
<dbReference type="InterPro" id="IPR005123">
    <property type="entry name" value="Oxoglu/Fe-dep_dioxygenase_dom"/>
</dbReference>
<organism evidence="5 6">
    <name type="scientific">Vermiconidia calcicola</name>
    <dbReference type="NCBI Taxonomy" id="1690605"/>
    <lineage>
        <taxon>Eukaryota</taxon>
        <taxon>Fungi</taxon>
        <taxon>Dikarya</taxon>
        <taxon>Ascomycota</taxon>
        <taxon>Pezizomycotina</taxon>
        <taxon>Dothideomycetes</taxon>
        <taxon>Dothideomycetidae</taxon>
        <taxon>Mycosphaerellales</taxon>
        <taxon>Extremaceae</taxon>
        <taxon>Vermiconidia</taxon>
    </lineage>
</organism>
<comment type="similarity">
    <text evidence="1 2">Belongs to the iron/ascorbate-dependent oxidoreductase family.</text>
</comment>
<keyword evidence="2" id="KW-0408">Iron</keyword>
<dbReference type="GO" id="GO:0044283">
    <property type="term" value="P:small molecule biosynthetic process"/>
    <property type="evidence" value="ECO:0007669"/>
    <property type="project" value="UniProtKB-ARBA"/>
</dbReference>
<dbReference type="Gene3D" id="2.60.120.330">
    <property type="entry name" value="B-lactam Antibiotic, Isopenicillin N Synthase, Chain"/>
    <property type="match status" value="1"/>
</dbReference>
<dbReference type="PROSITE" id="PS51471">
    <property type="entry name" value="FE2OG_OXY"/>
    <property type="match status" value="1"/>
</dbReference>
<dbReference type="Pfam" id="PF14226">
    <property type="entry name" value="DIOX_N"/>
    <property type="match status" value="1"/>
</dbReference>
<evidence type="ECO:0000259" key="4">
    <source>
        <dbReference type="PROSITE" id="PS51471"/>
    </source>
</evidence>
<protein>
    <recommendedName>
        <fullName evidence="4">Fe2OG dioxygenase domain-containing protein</fullName>
    </recommendedName>
</protein>
<evidence type="ECO:0000256" key="1">
    <source>
        <dbReference type="ARBA" id="ARBA00008056"/>
    </source>
</evidence>
<dbReference type="GO" id="GO:0046872">
    <property type="term" value="F:metal ion binding"/>
    <property type="evidence" value="ECO:0007669"/>
    <property type="project" value="UniProtKB-KW"/>
</dbReference>
<dbReference type="InterPro" id="IPR050231">
    <property type="entry name" value="Iron_ascorbate_oxido_reductase"/>
</dbReference>
<dbReference type="GO" id="GO:0016491">
    <property type="term" value="F:oxidoreductase activity"/>
    <property type="evidence" value="ECO:0007669"/>
    <property type="project" value="UniProtKB-KW"/>
</dbReference>
<keyword evidence="2" id="KW-0560">Oxidoreductase</keyword>
<keyword evidence="2" id="KW-0479">Metal-binding</keyword>
<dbReference type="InterPro" id="IPR026992">
    <property type="entry name" value="DIOX_N"/>
</dbReference>
<dbReference type="Proteomes" id="UP001345827">
    <property type="component" value="Unassembled WGS sequence"/>
</dbReference>
<evidence type="ECO:0000313" key="6">
    <source>
        <dbReference type="Proteomes" id="UP001345827"/>
    </source>
</evidence>
<dbReference type="InterPro" id="IPR044861">
    <property type="entry name" value="IPNS-like_FE2OG_OXY"/>
</dbReference>
<gene>
    <name evidence="5" type="ORF">LTR25_001110</name>
</gene>
<dbReference type="EMBL" id="JAXLQG010000002">
    <property type="protein sequence ID" value="KAK5543496.1"/>
    <property type="molecule type" value="Genomic_DNA"/>
</dbReference>
<proteinExistence type="inferred from homology"/>
<name>A0AAV9QHH1_9PEZI</name>
<comment type="caution">
    <text evidence="5">The sequence shown here is derived from an EMBL/GenBank/DDBJ whole genome shotgun (WGS) entry which is preliminary data.</text>
</comment>
<evidence type="ECO:0000256" key="3">
    <source>
        <dbReference type="SAM" id="MobiDB-lite"/>
    </source>
</evidence>
<reference evidence="5 6" key="1">
    <citation type="submission" date="2023-06" db="EMBL/GenBank/DDBJ databases">
        <title>Black Yeasts Isolated from many extreme environments.</title>
        <authorList>
            <person name="Coleine C."/>
            <person name="Stajich J.E."/>
            <person name="Selbmann L."/>
        </authorList>
    </citation>
    <scope>NUCLEOTIDE SEQUENCE [LARGE SCALE GENOMIC DNA]</scope>
    <source>
        <strain evidence="5 6">CCFEE 5887</strain>
    </source>
</reference>
<dbReference type="Pfam" id="PF03171">
    <property type="entry name" value="2OG-FeII_Oxy"/>
    <property type="match status" value="1"/>
</dbReference>
<dbReference type="AlphaFoldDB" id="A0AAV9QHH1"/>
<sequence>MSKEIPVLDYSLLSSNPAKFVQDLKQAASEWGFFFLKNHNIPQSEVDKNFALAEQFFHGPNPGDEFKINTDNIGYSGRWQEGYGQDDHISYNFGGRYRMPMNLPPILAADYDRIQEFKKGVWELALELLRGFAVALDLEPDHFAKWHDFNKDPGMNLRFMYYPENHTPDEGQTRIREHSDFGTITVLFQKDVGGLEVLSPSGAWVTAPVIPGAPLINIGDFLQIWSAGELKSTVHRLTFKNGSAERYSMPCFVGANDDALLAPIKEGKIKVTCPIDGMTAGEYYRRRVHFLHHGGDPKSTPFITREDKPWQPESTPAAIAAA</sequence>
<evidence type="ECO:0000313" key="5">
    <source>
        <dbReference type="EMBL" id="KAK5543496.1"/>
    </source>
</evidence>